<name>A0A2Z5IPN8_9BACT</name>
<dbReference type="GO" id="GO:0005886">
    <property type="term" value="C:plasma membrane"/>
    <property type="evidence" value="ECO:0007669"/>
    <property type="project" value="UniProtKB-SubCell"/>
</dbReference>
<dbReference type="PANTHER" id="PTHR30043:SF1">
    <property type="entry name" value="ABC TRANSPORT SYSTEM PERMEASE PROTEIN P69"/>
    <property type="match status" value="1"/>
</dbReference>
<evidence type="ECO:0000256" key="1">
    <source>
        <dbReference type="ARBA" id="ARBA00004651"/>
    </source>
</evidence>
<feature type="domain" description="ABC transmembrane type-1" evidence="8">
    <location>
        <begin position="388"/>
        <end position="571"/>
    </location>
</feature>
<evidence type="ECO:0000256" key="5">
    <source>
        <dbReference type="ARBA" id="ARBA00022989"/>
    </source>
</evidence>
<keyword evidence="6 7" id="KW-0472">Membrane</keyword>
<accession>A0A2Z5IPN8</accession>
<evidence type="ECO:0000256" key="3">
    <source>
        <dbReference type="ARBA" id="ARBA00022475"/>
    </source>
</evidence>
<gene>
    <name evidence="9" type="ORF">DA803_00600</name>
</gene>
<evidence type="ECO:0000256" key="4">
    <source>
        <dbReference type="ARBA" id="ARBA00022692"/>
    </source>
</evidence>
<feature type="transmembrane region" description="Helical" evidence="7">
    <location>
        <begin position="271"/>
        <end position="290"/>
    </location>
</feature>
<sequence>MKNNQKIKYKTSLNFEKFVNYFQPKFIDINGQKVTKKFPWNRIFWSLIVLVLIALIISLIKPDFQNWTIFWKSIGNFFEVNKVIEIGSTKITPYQTFVKSLQLLWRTVSYSILGTILGIAISIPVSLLSSKNFIKNKYVYYPFRFIMSVIRAVPPIVFAFIFWFLFSSSLAATLSIAIFVTSIMSKWLYEDLDTYDVSAYTGIQSIGNGKVIAFKVSIFPYLIKRIFSYGFYSFEMVVRFAAILSIVGISTIGELLADNYATINNYSHMSIVIWILVSFMIILEFINYLIKKYFLEFSAKHPNIDEQLSYEDKLKSLKKQKPKIYIWKIVFGIALLALICASLVQVNWAIGNSIKISQFKTGISKLFNPDWTLFQTWTNSKTNPVVLGFEALLVAFAATLIGFILAFIFGILASKNVNKYFAYPFKLIIITIRAIPPFTFALLFLILSKDSKIFAGVLALGIHSIGMLGKLVMESVEKIPNKVFQSLDSLGSSWFQKVYYGVVKAILPQALSNFLYRAELNFKSTVVIGAVGASNFGFQISIYSAQFQDWDKLSSYLIFTIVIVLIIEQISNLIRNKLIKGYFFAENSWITQRINKVTFLKALAVNQITEENFVHDIKYARYLIAKFNYDKLKFIEDFNKNQYQNIQNYHSILLQKKELNSIFKQKYHELANNLKKIKSDVYKQTKASISTEVKKIQFIKRHKIALKSANIACDKYIESFSGV</sequence>
<keyword evidence="10" id="KW-1185">Reference proteome</keyword>
<dbReference type="Gene3D" id="1.10.3720.10">
    <property type="entry name" value="MetI-like"/>
    <property type="match status" value="2"/>
</dbReference>
<dbReference type="KEGG" id="mpho:DA803_00600"/>
<dbReference type="EMBL" id="CP029295">
    <property type="protein sequence ID" value="AXE60595.1"/>
    <property type="molecule type" value="Genomic_DNA"/>
</dbReference>
<keyword evidence="5 7" id="KW-1133">Transmembrane helix</keyword>
<dbReference type="InterPro" id="IPR035906">
    <property type="entry name" value="MetI-like_sf"/>
</dbReference>
<dbReference type="GO" id="GO:0055085">
    <property type="term" value="P:transmembrane transport"/>
    <property type="evidence" value="ECO:0007669"/>
    <property type="project" value="InterPro"/>
</dbReference>
<dbReference type="CDD" id="cd06261">
    <property type="entry name" value="TM_PBP2"/>
    <property type="match status" value="1"/>
</dbReference>
<proteinExistence type="inferred from homology"/>
<dbReference type="Proteomes" id="UP000252477">
    <property type="component" value="Chromosome"/>
</dbReference>
<keyword evidence="3" id="KW-1003">Cell membrane</keyword>
<comment type="subcellular location">
    <subcellularLocation>
        <location evidence="1 7">Cell membrane</location>
        <topology evidence="1 7">Multi-pass membrane protein</topology>
    </subcellularLocation>
</comment>
<feature type="transmembrane region" description="Helical" evidence="7">
    <location>
        <begin position="553"/>
        <end position="574"/>
    </location>
</feature>
<dbReference type="PROSITE" id="PS50928">
    <property type="entry name" value="ABC_TM1"/>
    <property type="match status" value="2"/>
</dbReference>
<feature type="transmembrane region" description="Helical" evidence="7">
    <location>
        <begin position="229"/>
        <end position="251"/>
    </location>
</feature>
<feature type="transmembrane region" description="Helical" evidence="7">
    <location>
        <begin position="425"/>
        <end position="447"/>
    </location>
</feature>
<feature type="transmembrane region" description="Helical" evidence="7">
    <location>
        <begin position="325"/>
        <end position="350"/>
    </location>
</feature>
<dbReference type="InterPro" id="IPR000515">
    <property type="entry name" value="MetI-like"/>
</dbReference>
<evidence type="ECO:0000256" key="6">
    <source>
        <dbReference type="ARBA" id="ARBA00023136"/>
    </source>
</evidence>
<dbReference type="OrthoDB" id="8557224at2"/>
<protein>
    <submittedName>
        <fullName evidence="9">Alkylphosphonate ABC transporter permease</fullName>
    </submittedName>
</protein>
<dbReference type="AlphaFoldDB" id="A0A2Z5IPN8"/>
<feature type="transmembrane region" description="Helical" evidence="7">
    <location>
        <begin position="526"/>
        <end position="547"/>
    </location>
</feature>
<evidence type="ECO:0000256" key="7">
    <source>
        <dbReference type="RuleBase" id="RU363032"/>
    </source>
</evidence>
<reference evidence="9 10" key="1">
    <citation type="submission" date="2018-05" db="EMBL/GenBank/DDBJ databases">
        <title>Annotation of the Mycoplasma phocidae genome.</title>
        <authorList>
            <person name="Brown D.R."/>
            <person name="Kutish G.F."/>
            <person name="Frasca S.Jr."/>
        </authorList>
    </citation>
    <scope>NUCLEOTIDE SEQUENCE [LARGE SCALE GENOMIC DNA]</scope>
    <source>
        <strain evidence="9 10">105</strain>
    </source>
</reference>
<feature type="domain" description="ABC transmembrane type-1" evidence="8">
    <location>
        <begin position="104"/>
        <end position="287"/>
    </location>
</feature>
<organism evidence="9 10">
    <name type="scientific">[Mycoplasma] phocae</name>
    <dbReference type="NCBI Taxonomy" id="142651"/>
    <lineage>
        <taxon>Bacteria</taxon>
        <taxon>Bacillati</taxon>
        <taxon>Mycoplasmatota</taxon>
        <taxon>Mycoplasmoidales</taxon>
        <taxon>Metamycoplasmataceae</taxon>
        <taxon>Metamycoplasma</taxon>
    </lineage>
</organism>
<dbReference type="RefSeq" id="WP_114191189.1">
    <property type="nucleotide sequence ID" value="NZ_CP029295.1"/>
</dbReference>
<evidence type="ECO:0000259" key="8">
    <source>
        <dbReference type="PROSITE" id="PS50928"/>
    </source>
</evidence>
<feature type="transmembrane region" description="Helical" evidence="7">
    <location>
        <begin position="391"/>
        <end position="413"/>
    </location>
</feature>
<keyword evidence="2 7" id="KW-0813">Transport</keyword>
<dbReference type="PANTHER" id="PTHR30043">
    <property type="entry name" value="PHOSPHONATES TRANSPORT SYSTEM PERMEASE PROTEIN"/>
    <property type="match status" value="1"/>
</dbReference>
<evidence type="ECO:0000313" key="9">
    <source>
        <dbReference type="EMBL" id="AXE60595.1"/>
    </source>
</evidence>
<keyword evidence="4 7" id="KW-0812">Transmembrane</keyword>
<dbReference type="SUPFAM" id="SSF161098">
    <property type="entry name" value="MetI-like"/>
    <property type="match status" value="2"/>
</dbReference>
<feature type="transmembrane region" description="Helical" evidence="7">
    <location>
        <begin position="170"/>
        <end position="189"/>
    </location>
</feature>
<evidence type="ECO:0000256" key="2">
    <source>
        <dbReference type="ARBA" id="ARBA00022448"/>
    </source>
</evidence>
<feature type="transmembrane region" description="Helical" evidence="7">
    <location>
        <begin position="453"/>
        <end position="472"/>
    </location>
</feature>
<feature type="transmembrane region" description="Helical" evidence="7">
    <location>
        <begin position="43"/>
        <end position="60"/>
    </location>
</feature>
<dbReference type="Pfam" id="PF00528">
    <property type="entry name" value="BPD_transp_1"/>
    <property type="match status" value="1"/>
</dbReference>
<evidence type="ECO:0000313" key="10">
    <source>
        <dbReference type="Proteomes" id="UP000252477"/>
    </source>
</evidence>
<feature type="transmembrane region" description="Helical" evidence="7">
    <location>
        <begin position="141"/>
        <end position="164"/>
    </location>
</feature>
<comment type="similarity">
    <text evidence="7">Belongs to the binding-protein-dependent transport system permease family.</text>
</comment>
<feature type="transmembrane region" description="Helical" evidence="7">
    <location>
        <begin position="108"/>
        <end position="129"/>
    </location>
</feature>